<dbReference type="EMBL" id="UINC01176001">
    <property type="protein sequence ID" value="SVD82922.1"/>
    <property type="molecule type" value="Genomic_DNA"/>
</dbReference>
<keyword evidence="1" id="KW-1133">Transmembrane helix</keyword>
<proteinExistence type="predicted"/>
<dbReference type="SUPFAM" id="SSF53335">
    <property type="entry name" value="S-adenosyl-L-methionine-dependent methyltransferases"/>
    <property type="match status" value="1"/>
</dbReference>
<protein>
    <submittedName>
        <fullName evidence="2">Uncharacterized protein</fullName>
    </submittedName>
</protein>
<evidence type="ECO:0000256" key="1">
    <source>
        <dbReference type="SAM" id="Phobius"/>
    </source>
</evidence>
<accession>A0A382YI06</accession>
<feature type="non-terminal residue" evidence="2">
    <location>
        <position position="164"/>
    </location>
</feature>
<organism evidence="2">
    <name type="scientific">marine metagenome</name>
    <dbReference type="NCBI Taxonomy" id="408172"/>
    <lineage>
        <taxon>unclassified sequences</taxon>
        <taxon>metagenomes</taxon>
        <taxon>ecological metagenomes</taxon>
    </lineage>
</organism>
<keyword evidence="1" id="KW-0812">Transmembrane</keyword>
<dbReference type="AlphaFoldDB" id="A0A382YI06"/>
<dbReference type="Gene3D" id="3.40.50.150">
    <property type="entry name" value="Vaccinia Virus protein VP39"/>
    <property type="match status" value="1"/>
</dbReference>
<feature type="transmembrane region" description="Helical" evidence="1">
    <location>
        <begin position="20"/>
        <end position="41"/>
    </location>
</feature>
<keyword evidence="1" id="KW-0472">Membrane</keyword>
<gene>
    <name evidence="2" type="ORF">METZ01_LOCUS435776</name>
</gene>
<reference evidence="2" key="1">
    <citation type="submission" date="2018-05" db="EMBL/GenBank/DDBJ databases">
        <authorList>
            <person name="Lanie J.A."/>
            <person name="Ng W.-L."/>
            <person name="Kazmierczak K.M."/>
            <person name="Andrzejewski T.M."/>
            <person name="Davidsen T.M."/>
            <person name="Wayne K.J."/>
            <person name="Tettelin H."/>
            <person name="Glass J.I."/>
            <person name="Rusch D."/>
            <person name="Podicherti R."/>
            <person name="Tsui H.-C.T."/>
            <person name="Winkler M.E."/>
        </authorList>
    </citation>
    <scope>NUCLEOTIDE SEQUENCE</scope>
</reference>
<name>A0A382YI06_9ZZZZ</name>
<sequence>MKLKTFYKLFYRHRVVKANIFLKIYLILIIPFRYAANFLFFKKKINLDEYSKKKFYLYEKDLNYLFQYFNSDKGDKFFDQYVQPIKRNSKIIIDGHDYSKFYEDYFKITKNKKLNILEIGSFYGNASAALYFYFKNAKIFSADIFPDLFSYSSKRIKNFYVDSS</sequence>
<evidence type="ECO:0000313" key="2">
    <source>
        <dbReference type="EMBL" id="SVD82922.1"/>
    </source>
</evidence>
<dbReference type="InterPro" id="IPR029063">
    <property type="entry name" value="SAM-dependent_MTases_sf"/>
</dbReference>